<organism evidence="1 2">
    <name type="scientific">Ophiocordyceps unilateralis</name>
    <name type="common">Zombie-ant fungus</name>
    <name type="synonym">Torrubia unilateralis</name>
    <dbReference type="NCBI Taxonomy" id="268505"/>
    <lineage>
        <taxon>Eukaryota</taxon>
        <taxon>Fungi</taxon>
        <taxon>Dikarya</taxon>
        <taxon>Ascomycota</taxon>
        <taxon>Pezizomycotina</taxon>
        <taxon>Sordariomycetes</taxon>
        <taxon>Hypocreomycetidae</taxon>
        <taxon>Hypocreales</taxon>
        <taxon>Ophiocordycipitaceae</taxon>
        <taxon>Ophiocordyceps</taxon>
    </lineage>
</organism>
<evidence type="ECO:0000313" key="2">
    <source>
        <dbReference type="Proteomes" id="UP000037136"/>
    </source>
</evidence>
<gene>
    <name evidence="1" type="ORF">XA68_12571</name>
</gene>
<proteinExistence type="predicted"/>
<reference evidence="1 2" key="1">
    <citation type="journal article" date="2015" name="BMC Genomics">
        <title>Gene expression during zombie ant biting behavior reflects the complexity underlying fungal parasitic behavioral manipulation.</title>
        <authorList>
            <person name="de Bekker C."/>
            <person name="Ohm R.A."/>
            <person name="Loreto R.G."/>
            <person name="Sebastian A."/>
            <person name="Albert I."/>
            <person name="Merrow M."/>
            <person name="Brachmann A."/>
            <person name="Hughes D.P."/>
        </authorList>
    </citation>
    <scope>NUCLEOTIDE SEQUENCE [LARGE SCALE GENOMIC DNA]</scope>
    <source>
        <strain evidence="1 2">SC16a</strain>
    </source>
</reference>
<accession>A0A2A9PDB4</accession>
<protein>
    <submittedName>
        <fullName evidence="1">Uncharacterized protein</fullName>
    </submittedName>
</protein>
<dbReference type="Proteomes" id="UP000037136">
    <property type="component" value="Unassembled WGS sequence"/>
</dbReference>
<dbReference type="AlphaFoldDB" id="A0A2A9PDB4"/>
<name>A0A2A9PDB4_OPHUN</name>
<comment type="caution">
    <text evidence="1">The sequence shown here is derived from an EMBL/GenBank/DDBJ whole genome shotgun (WGS) entry which is preliminary data.</text>
</comment>
<evidence type="ECO:0000313" key="1">
    <source>
        <dbReference type="EMBL" id="PFH59308.1"/>
    </source>
</evidence>
<reference evidence="1 2" key="2">
    <citation type="journal article" date="2017" name="Sci. Rep.">
        <title>Ant-infecting Ophiocordyceps genomes reveal a high diversity of potential behavioral manipulation genes and a possible major role for enterotoxins.</title>
        <authorList>
            <person name="de Bekker C."/>
            <person name="Ohm R.A."/>
            <person name="Evans H.C."/>
            <person name="Brachmann A."/>
            <person name="Hughes D.P."/>
        </authorList>
    </citation>
    <scope>NUCLEOTIDE SEQUENCE [LARGE SCALE GENOMIC DNA]</scope>
    <source>
        <strain evidence="1 2">SC16a</strain>
    </source>
</reference>
<sequence length="68" mass="7893">MLPLIVCIPYSFRRVENADEGGQRRLRHVRVRSSESQQPTMRLLSSIKYVDDASLAVHTCLLWLMEYG</sequence>
<dbReference type="EMBL" id="LAZP02000210">
    <property type="protein sequence ID" value="PFH59308.1"/>
    <property type="molecule type" value="Genomic_DNA"/>
</dbReference>
<keyword evidence="2" id="KW-1185">Reference proteome</keyword>